<dbReference type="Gene3D" id="3.20.20.70">
    <property type="entry name" value="Aldolase class I"/>
    <property type="match status" value="1"/>
</dbReference>
<dbReference type="EMBL" id="JANHNZ010000006">
    <property type="protein sequence ID" value="MCQ9210316.1"/>
    <property type="molecule type" value="Genomic_DNA"/>
</dbReference>
<proteinExistence type="predicted"/>
<dbReference type="RefSeq" id="WP_256945425.1">
    <property type="nucleotide sequence ID" value="NZ_JANHNZ010000006.1"/>
</dbReference>
<evidence type="ECO:0000313" key="1">
    <source>
        <dbReference type="EMBL" id="MCQ9210316.1"/>
    </source>
</evidence>
<dbReference type="GO" id="GO:0016787">
    <property type="term" value="F:hydrolase activity"/>
    <property type="evidence" value="ECO:0007669"/>
    <property type="project" value="UniProtKB-KW"/>
</dbReference>
<reference evidence="1" key="2">
    <citation type="journal article" date="2023" name="Curr. Microbiol.">
        <title>Granulicatella seriolae sp. nov., a Novel Facultative Anaerobe Isolated from Yellowtail Marine Fish.</title>
        <authorList>
            <person name="Lee M."/>
            <person name="Choi Y.J."/>
            <person name="Farooq A."/>
            <person name="Jeong J.B."/>
            <person name="Jung M.Y."/>
        </authorList>
    </citation>
    <scope>NUCLEOTIDE SEQUENCE</scope>
    <source>
        <strain evidence="1">S8</strain>
    </source>
</reference>
<evidence type="ECO:0000313" key="2">
    <source>
        <dbReference type="Proteomes" id="UP001059480"/>
    </source>
</evidence>
<dbReference type="InterPro" id="IPR013785">
    <property type="entry name" value="Aldolase_TIM"/>
</dbReference>
<protein>
    <submittedName>
        <fullName evidence="1">Hydrolase</fullName>
    </submittedName>
</protein>
<dbReference type="SUPFAM" id="SSF51412">
    <property type="entry name" value="Inosine monophosphate dehydrogenase (IMPDH)"/>
    <property type="match status" value="1"/>
</dbReference>
<name>A0ABT1WP99_9LACT</name>
<reference evidence="1" key="3">
    <citation type="journal article" date="2023" name="Microbiol. Resour. Announc.">
        <title>Draft Genome Sequence of Granulicatella sp. Strain S8, Isolated from a Marine Fish, Seriola quinqueradiata.</title>
        <authorList>
            <person name="Lee M."/>
            <person name="Farooq A."/>
            <person name="Jeong J.B."/>
            <person name="Jung M.Y."/>
        </authorList>
    </citation>
    <scope>NUCLEOTIDE SEQUENCE</scope>
    <source>
        <strain evidence="1">S8</strain>
    </source>
</reference>
<accession>A0ABT1WP99</accession>
<dbReference type="Proteomes" id="UP001059480">
    <property type="component" value="Unassembled WGS sequence"/>
</dbReference>
<organism evidence="1 2">
    <name type="scientific">Granulicatella seriolae</name>
    <dbReference type="NCBI Taxonomy" id="2967226"/>
    <lineage>
        <taxon>Bacteria</taxon>
        <taxon>Bacillati</taxon>
        <taxon>Bacillota</taxon>
        <taxon>Bacilli</taxon>
        <taxon>Lactobacillales</taxon>
        <taxon>Carnobacteriaceae</taxon>
        <taxon>Granulicatella</taxon>
    </lineage>
</organism>
<sequence length="233" mass="25223">MTKDKVNIPSVMSDLRREIVHVPDIIRSCSGIRIYGRRIRSVLFSTDVSIISNTDADAVLAVYPFTPSPTIIKSIMVVSSIPVFAGVGGGLTTGFRSANMSLFSESEGAMAVVVNGPTPAETIEKIDQMVDIPIIYTVVSSQSAIQPRLDAGVDILNVSGGPNTAEIVRKLRQDFPDVPIMATGGPTEETIRQVIEAGANAVTYTPPSNGELFKEKMIKYRTKEENQHLQEKS</sequence>
<keyword evidence="1" id="KW-0378">Hydrolase</keyword>
<comment type="caution">
    <text evidence="1">The sequence shown here is derived from an EMBL/GenBank/DDBJ whole genome shotgun (WGS) entry which is preliminary data.</text>
</comment>
<gene>
    <name evidence="1" type="ORF">NPA36_07105</name>
</gene>
<keyword evidence="2" id="KW-1185">Reference proteome</keyword>
<reference evidence="1" key="1">
    <citation type="submission" date="2022-07" db="EMBL/GenBank/DDBJ databases">
        <authorList>
            <person name="Jung M.-Y."/>
            <person name="Lee M."/>
        </authorList>
    </citation>
    <scope>NUCLEOTIDE SEQUENCE</scope>
    <source>
        <strain evidence="1">S8</strain>
    </source>
</reference>